<keyword evidence="3" id="KW-1185">Reference proteome</keyword>
<feature type="compositionally biased region" description="Basic and acidic residues" evidence="1">
    <location>
        <begin position="133"/>
        <end position="146"/>
    </location>
</feature>
<dbReference type="AlphaFoldDB" id="A0A8H4VI06"/>
<dbReference type="EMBL" id="JAACJL010000059">
    <property type="protein sequence ID" value="KAF4610047.1"/>
    <property type="molecule type" value="Genomic_DNA"/>
</dbReference>
<sequence length="146" mass="15561">MASNDLQNIYPEQRHAGKIGYGPNFNTGAGLGDKLIGLAEEIRGKLTGNRDLVRHGHDVFSGESKRRKLLGLDDADPVFETGQGAAKPKVDPGAPSGTFSSAAEPTPRESSLRNVNQSYKEAVVHPPPAGSVQHRESSAIRHVEGL</sequence>
<proteinExistence type="predicted"/>
<feature type="region of interest" description="Disordered" evidence="1">
    <location>
        <begin position="79"/>
        <end position="146"/>
    </location>
</feature>
<protein>
    <submittedName>
        <fullName evidence="2">Uncharacterized protein</fullName>
    </submittedName>
</protein>
<organism evidence="2 3">
    <name type="scientific">Agrocybe pediades</name>
    <dbReference type="NCBI Taxonomy" id="84607"/>
    <lineage>
        <taxon>Eukaryota</taxon>
        <taxon>Fungi</taxon>
        <taxon>Dikarya</taxon>
        <taxon>Basidiomycota</taxon>
        <taxon>Agaricomycotina</taxon>
        <taxon>Agaricomycetes</taxon>
        <taxon>Agaricomycetidae</taxon>
        <taxon>Agaricales</taxon>
        <taxon>Agaricineae</taxon>
        <taxon>Strophariaceae</taxon>
        <taxon>Agrocybe</taxon>
    </lineage>
</organism>
<gene>
    <name evidence="2" type="ORF">D9613_010664</name>
</gene>
<evidence type="ECO:0000313" key="2">
    <source>
        <dbReference type="EMBL" id="KAF4610047.1"/>
    </source>
</evidence>
<name>A0A8H4VI06_9AGAR</name>
<dbReference type="Proteomes" id="UP000521872">
    <property type="component" value="Unassembled WGS sequence"/>
</dbReference>
<evidence type="ECO:0000256" key="1">
    <source>
        <dbReference type="SAM" id="MobiDB-lite"/>
    </source>
</evidence>
<reference evidence="2 3" key="1">
    <citation type="submission" date="2019-12" db="EMBL/GenBank/DDBJ databases">
        <authorList>
            <person name="Floudas D."/>
            <person name="Bentzer J."/>
            <person name="Ahren D."/>
            <person name="Johansson T."/>
            <person name="Persson P."/>
            <person name="Tunlid A."/>
        </authorList>
    </citation>
    <scope>NUCLEOTIDE SEQUENCE [LARGE SCALE GENOMIC DNA]</scope>
    <source>
        <strain evidence="2 3">CBS 102.39</strain>
    </source>
</reference>
<accession>A0A8H4VI06</accession>
<comment type="caution">
    <text evidence="2">The sequence shown here is derived from an EMBL/GenBank/DDBJ whole genome shotgun (WGS) entry which is preliminary data.</text>
</comment>
<evidence type="ECO:0000313" key="3">
    <source>
        <dbReference type="Proteomes" id="UP000521872"/>
    </source>
</evidence>